<organism evidence="1 2">
    <name type="scientific">Anaplasma phagocytophilum str. ApNP</name>
    <dbReference type="NCBI Taxonomy" id="1359153"/>
    <lineage>
        <taxon>Bacteria</taxon>
        <taxon>Pseudomonadati</taxon>
        <taxon>Pseudomonadota</taxon>
        <taxon>Alphaproteobacteria</taxon>
        <taxon>Rickettsiales</taxon>
        <taxon>Anaplasmataceae</taxon>
        <taxon>Anaplasma</taxon>
        <taxon>phagocytophilum group</taxon>
    </lineage>
</organism>
<proteinExistence type="predicted"/>
<evidence type="ECO:0000313" key="2">
    <source>
        <dbReference type="Proteomes" id="UP000033385"/>
    </source>
</evidence>
<dbReference type="AlphaFoldDB" id="A0A0F3NM70"/>
<sequence length="50" mass="5551">MGQRALPQLTRLTDEARKCNCIATLPDIAFARVVTRSRSAVSRAQIIGFF</sequence>
<comment type="caution">
    <text evidence="1">The sequence shown here is derived from an EMBL/GenBank/DDBJ whole genome shotgun (WGS) entry which is preliminary data.</text>
</comment>
<dbReference type="Proteomes" id="UP000033385">
    <property type="component" value="Unassembled WGS sequence"/>
</dbReference>
<accession>A0A0F3NM70</accession>
<name>A0A0F3NM70_ANAPH</name>
<dbReference type="PATRIC" id="fig|1359153.3.peg.1797"/>
<reference evidence="1 2" key="1">
    <citation type="submission" date="2015-01" db="EMBL/GenBank/DDBJ databases">
        <title>Genome Sequencing of Rickettsiales.</title>
        <authorList>
            <person name="Daugherty S.C."/>
            <person name="Su Q."/>
            <person name="Abolude K."/>
            <person name="Beier-Sexton M."/>
            <person name="Carlyon J.A."/>
            <person name="Carter R."/>
            <person name="Day N.P."/>
            <person name="Dumler S.J."/>
            <person name="Dyachenko V."/>
            <person name="Godinez A."/>
            <person name="Kurtti T.J."/>
            <person name="Lichay M."/>
            <person name="Mullins K.E."/>
            <person name="Ott S."/>
            <person name="Pappas-Brown V."/>
            <person name="Paris D.H."/>
            <person name="Patel P."/>
            <person name="Richards A.L."/>
            <person name="Sadzewicz L."/>
            <person name="Sears K."/>
            <person name="Seidman D."/>
            <person name="Sengamalay N."/>
            <person name="Stenos J."/>
            <person name="Tallon L.J."/>
            <person name="Vincent G."/>
            <person name="Fraser C.M."/>
            <person name="Munderloh U."/>
            <person name="Dunning-Hotopp J.C."/>
        </authorList>
    </citation>
    <scope>NUCLEOTIDE SEQUENCE [LARGE SCALE GENOMIC DNA]</scope>
    <source>
        <strain evidence="1 2">ApNP</strain>
    </source>
</reference>
<protein>
    <submittedName>
        <fullName evidence="1">Uncharacterized protein</fullName>
    </submittedName>
</protein>
<dbReference type="EMBL" id="LANW01000001">
    <property type="protein sequence ID" value="KJV67999.1"/>
    <property type="molecule type" value="Genomic_DNA"/>
</dbReference>
<evidence type="ECO:0000313" key="1">
    <source>
        <dbReference type="EMBL" id="KJV67999.1"/>
    </source>
</evidence>
<gene>
    <name evidence="1" type="ORF">APHNP_1758</name>
</gene>